<feature type="domain" description="4Fe-4S ferredoxin-type" evidence="24">
    <location>
        <begin position="475"/>
        <end position="506"/>
    </location>
</feature>
<dbReference type="FunFam" id="4.10.480.10:FF:000001">
    <property type="entry name" value="Hydrogenase 2 small subunit"/>
    <property type="match status" value="1"/>
</dbReference>
<name>A0A379FVJ8_PRORE</name>
<comment type="function">
    <text evidence="21">This is one of three E.coli hydrogenases synthesized in response to different physiological conditions. HYD2 is involved in hydrogen uptake.</text>
</comment>
<dbReference type="InterPro" id="IPR006137">
    <property type="entry name" value="NADH_UbQ_OxRdtase-like_20kDa"/>
</dbReference>
<comment type="catalytic activity">
    <reaction evidence="20">
        <text>H2 + A = AH2</text>
        <dbReference type="Rhea" id="RHEA:12116"/>
        <dbReference type="ChEBI" id="CHEBI:13193"/>
        <dbReference type="ChEBI" id="CHEBI:17499"/>
        <dbReference type="ChEBI" id="CHEBI:18276"/>
        <dbReference type="EC" id="1.12.99.6"/>
    </reaction>
</comment>
<keyword evidence="10" id="KW-0479">Metal-binding</keyword>
<evidence type="ECO:0000256" key="3">
    <source>
        <dbReference type="ARBA" id="ARBA00004418"/>
    </source>
</evidence>
<evidence type="ECO:0000256" key="21">
    <source>
        <dbReference type="ARBA" id="ARBA00059419"/>
    </source>
</evidence>
<keyword evidence="16" id="KW-0472">Membrane</keyword>
<dbReference type="PANTHER" id="PTHR30013:SF7">
    <property type="entry name" value="HYDROGENASE-2 SMALL CHAIN"/>
    <property type="match status" value="1"/>
</dbReference>
<evidence type="ECO:0000256" key="20">
    <source>
        <dbReference type="ARBA" id="ARBA00048757"/>
    </source>
</evidence>
<dbReference type="Gene3D" id="3.40.50.700">
    <property type="entry name" value="NADH:ubiquinone oxidoreductase-like, 20kDa subunit"/>
    <property type="match status" value="1"/>
</dbReference>
<comment type="subcellular location">
    <subcellularLocation>
        <location evidence="19">Cell membrane</location>
        <topology evidence="19">Peripheral membrane protein</topology>
        <orientation evidence="19">Periplasmic side</orientation>
    </subcellularLocation>
    <subcellularLocation>
        <location evidence="3">Periplasm</location>
    </subcellularLocation>
</comment>
<dbReference type="Pfam" id="PF14720">
    <property type="entry name" value="NiFe_hyd_SSU_C"/>
    <property type="match status" value="1"/>
</dbReference>
<dbReference type="GO" id="GO:0044569">
    <property type="term" value="C:[Ni-Fe] hydrogenase complex"/>
    <property type="evidence" value="ECO:0007669"/>
    <property type="project" value="TreeGrafter"/>
</dbReference>
<dbReference type="InterPro" id="IPR017896">
    <property type="entry name" value="4Fe4S_Fe-S-bd"/>
</dbReference>
<dbReference type="InterPro" id="IPR019546">
    <property type="entry name" value="TAT_signal_bac_arc"/>
</dbReference>
<evidence type="ECO:0000256" key="7">
    <source>
        <dbReference type="ARBA" id="ARBA00012082"/>
    </source>
</evidence>
<dbReference type="Gene3D" id="4.10.480.10">
    <property type="entry name" value="Cytochrome-c3 hydrogenase, C-terminal domain"/>
    <property type="match status" value="1"/>
</dbReference>
<evidence type="ECO:0000256" key="16">
    <source>
        <dbReference type="ARBA" id="ARBA00023136"/>
    </source>
</evidence>
<evidence type="ECO:0000256" key="8">
    <source>
        <dbReference type="ARBA" id="ARBA00022475"/>
    </source>
</evidence>
<dbReference type="Gene3D" id="3.30.70.20">
    <property type="match status" value="2"/>
</dbReference>
<dbReference type="GO" id="GO:0042597">
    <property type="term" value="C:periplasmic space"/>
    <property type="evidence" value="ECO:0007669"/>
    <property type="project" value="UniProtKB-SubCell"/>
</dbReference>
<dbReference type="PRINTS" id="PR00614">
    <property type="entry name" value="NIHGNASESMLL"/>
</dbReference>
<evidence type="ECO:0000256" key="4">
    <source>
        <dbReference type="ARBA" id="ARBA00006605"/>
    </source>
</evidence>
<dbReference type="PANTHER" id="PTHR30013">
    <property type="entry name" value="NIFE / NIFESE HYDROGENASE SMALL SUBUNIT FAMILY MEMBER"/>
    <property type="match status" value="1"/>
</dbReference>
<accession>A0A379FVJ8</accession>
<dbReference type="FunFam" id="3.40.50.700:FF:000001">
    <property type="entry name" value="Hydrogenase 2 small subunit"/>
    <property type="match status" value="1"/>
</dbReference>
<evidence type="ECO:0000256" key="5">
    <source>
        <dbReference type="ARBA" id="ARBA00010870"/>
    </source>
</evidence>
<keyword evidence="12" id="KW-0574">Periplasm</keyword>
<keyword evidence="14" id="KW-0408">Iron</keyword>
<dbReference type="InterPro" id="IPR006311">
    <property type="entry name" value="TAT_signal"/>
</dbReference>
<organism evidence="25 26">
    <name type="scientific">Providencia rettgeri</name>
    <dbReference type="NCBI Taxonomy" id="587"/>
    <lineage>
        <taxon>Bacteria</taxon>
        <taxon>Pseudomonadati</taxon>
        <taxon>Pseudomonadota</taxon>
        <taxon>Gammaproteobacteria</taxon>
        <taxon>Enterobacterales</taxon>
        <taxon>Morganellaceae</taxon>
        <taxon>Providencia</taxon>
    </lineage>
</organism>
<dbReference type="GO" id="GO:0046872">
    <property type="term" value="F:metal ion binding"/>
    <property type="evidence" value="ECO:0007669"/>
    <property type="project" value="UniProtKB-KW"/>
</dbReference>
<evidence type="ECO:0000256" key="14">
    <source>
        <dbReference type="ARBA" id="ARBA00023004"/>
    </source>
</evidence>
<dbReference type="Pfam" id="PF01058">
    <property type="entry name" value="Oxidored_q6"/>
    <property type="match status" value="1"/>
</dbReference>
<dbReference type="PROSITE" id="PS51318">
    <property type="entry name" value="TAT"/>
    <property type="match status" value="1"/>
</dbReference>
<dbReference type="CDD" id="cd10561">
    <property type="entry name" value="HybA_like"/>
    <property type="match status" value="1"/>
</dbReference>
<comment type="cofactor">
    <cofactor evidence="1">
        <name>[3Fe-4S] cluster</name>
        <dbReference type="ChEBI" id="CHEBI:21137"/>
    </cofactor>
</comment>
<dbReference type="SUPFAM" id="SSF54862">
    <property type="entry name" value="4Fe-4S ferredoxins"/>
    <property type="match status" value="1"/>
</dbReference>
<comment type="subunit">
    <text evidence="6">Heterodimer of a large and a small subunit.</text>
</comment>
<proteinExistence type="inferred from homology"/>
<dbReference type="GO" id="GO:0005886">
    <property type="term" value="C:plasma membrane"/>
    <property type="evidence" value="ECO:0007669"/>
    <property type="project" value="UniProtKB-SubCell"/>
</dbReference>
<dbReference type="Proteomes" id="UP000254208">
    <property type="component" value="Unassembled WGS sequence"/>
</dbReference>
<evidence type="ECO:0000256" key="10">
    <source>
        <dbReference type="ARBA" id="ARBA00022723"/>
    </source>
</evidence>
<evidence type="ECO:0000256" key="1">
    <source>
        <dbReference type="ARBA" id="ARBA00001927"/>
    </source>
</evidence>
<comment type="similarity">
    <text evidence="5">Belongs to the FrhG family.</text>
</comment>
<keyword evidence="11" id="KW-0732">Signal</keyword>
<dbReference type="PROSITE" id="PS00198">
    <property type="entry name" value="4FE4S_FER_1"/>
    <property type="match status" value="1"/>
</dbReference>
<dbReference type="NCBIfam" id="TIGR00391">
    <property type="entry name" value="hydA"/>
    <property type="match status" value="1"/>
</dbReference>
<dbReference type="InterPro" id="IPR037024">
    <property type="entry name" value="NiFe_Hase_small_N_sf"/>
</dbReference>
<dbReference type="InterPro" id="IPR001821">
    <property type="entry name" value="NiFe_hydrogenase_ssu"/>
</dbReference>
<comment type="cofactor">
    <cofactor evidence="2">
        <name>[4Fe-4S] cluster</name>
        <dbReference type="ChEBI" id="CHEBI:49883"/>
    </cofactor>
</comment>
<keyword evidence="17" id="KW-0003">3Fe-4S</keyword>
<dbReference type="SUPFAM" id="SSF56770">
    <property type="entry name" value="HydA/Nqo6-like"/>
    <property type="match status" value="1"/>
</dbReference>
<dbReference type="NCBIfam" id="NF008134">
    <property type="entry name" value="PRK10882.1"/>
    <property type="match status" value="1"/>
</dbReference>
<dbReference type="EC" id="1.12.99.6" evidence="7"/>
<evidence type="ECO:0000256" key="13">
    <source>
        <dbReference type="ARBA" id="ARBA00023002"/>
    </source>
</evidence>
<dbReference type="GO" id="GO:0008901">
    <property type="term" value="F:ferredoxin hydrogenase activity"/>
    <property type="evidence" value="ECO:0007669"/>
    <property type="project" value="InterPro"/>
</dbReference>
<dbReference type="InterPro" id="IPR027394">
    <property type="entry name" value="Cytochrome-c3_hydrogenase_C"/>
</dbReference>
<evidence type="ECO:0000313" key="25">
    <source>
        <dbReference type="EMBL" id="SUC32691.1"/>
    </source>
</evidence>
<dbReference type="GO" id="GO:0009061">
    <property type="term" value="P:anaerobic respiration"/>
    <property type="evidence" value="ECO:0007669"/>
    <property type="project" value="TreeGrafter"/>
</dbReference>
<dbReference type="GO" id="GO:0051539">
    <property type="term" value="F:4 iron, 4 sulfur cluster binding"/>
    <property type="evidence" value="ECO:0007669"/>
    <property type="project" value="UniProtKB-KW"/>
</dbReference>
<evidence type="ECO:0000256" key="22">
    <source>
        <dbReference type="ARBA" id="ARBA00073543"/>
    </source>
</evidence>
<feature type="domain" description="4Fe-4S ferredoxin-type" evidence="24">
    <location>
        <begin position="508"/>
        <end position="537"/>
    </location>
</feature>
<evidence type="ECO:0000256" key="11">
    <source>
        <dbReference type="ARBA" id="ARBA00022729"/>
    </source>
</evidence>
<dbReference type="Pfam" id="PF13247">
    <property type="entry name" value="Fer4_11"/>
    <property type="match status" value="1"/>
</dbReference>
<dbReference type="GO" id="GO:0009055">
    <property type="term" value="F:electron transfer activity"/>
    <property type="evidence" value="ECO:0007669"/>
    <property type="project" value="TreeGrafter"/>
</dbReference>
<evidence type="ECO:0000256" key="2">
    <source>
        <dbReference type="ARBA" id="ARBA00001966"/>
    </source>
</evidence>
<keyword evidence="8" id="KW-1003">Cell membrane</keyword>
<evidence type="ECO:0000256" key="9">
    <source>
        <dbReference type="ARBA" id="ARBA00022485"/>
    </source>
</evidence>
<evidence type="ECO:0000256" key="12">
    <source>
        <dbReference type="ARBA" id="ARBA00022764"/>
    </source>
</evidence>
<dbReference type="GO" id="GO:0033748">
    <property type="term" value="F:hydrogenase (acceptor) activity"/>
    <property type="evidence" value="ECO:0007669"/>
    <property type="project" value="UniProtKB-EC"/>
</dbReference>
<dbReference type="PROSITE" id="PS51379">
    <property type="entry name" value="4FE4S_FER_2"/>
    <property type="match status" value="3"/>
</dbReference>
<evidence type="ECO:0000256" key="6">
    <source>
        <dbReference type="ARBA" id="ARBA00011771"/>
    </source>
</evidence>
<evidence type="ECO:0000259" key="24">
    <source>
        <dbReference type="PROSITE" id="PS51379"/>
    </source>
</evidence>
<keyword evidence="13 25" id="KW-0560">Oxidoreductase</keyword>
<keyword evidence="9" id="KW-0004">4Fe-4S</keyword>
<protein>
    <recommendedName>
        <fullName evidence="22">Hydrogenase-2 small chain</fullName>
        <ecNumber evidence="7">1.12.99.6</ecNumber>
    </recommendedName>
    <alternativeName>
        <fullName evidence="23">Membrane-bound hydrogenase 2 small subunit</fullName>
    </alternativeName>
    <alternativeName>
        <fullName evidence="18">NiFe hydrogenase</fullName>
    </alternativeName>
</protein>
<keyword evidence="15" id="KW-0411">Iron-sulfur</keyword>
<evidence type="ECO:0000256" key="15">
    <source>
        <dbReference type="ARBA" id="ARBA00023014"/>
    </source>
</evidence>
<comment type="similarity">
    <text evidence="4">Belongs to the [NiFe]/[NiFeSe] hydrogenase small subunit family.</text>
</comment>
<reference evidence="25 26" key="1">
    <citation type="submission" date="2018-06" db="EMBL/GenBank/DDBJ databases">
        <authorList>
            <consortium name="Pathogen Informatics"/>
            <person name="Doyle S."/>
        </authorList>
    </citation>
    <scope>NUCLEOTIDE SEQUENCE [LARGE SCALE GENOMIC DNA]</scope>
    <source>
        <strain evidence="25 26">NCTC11801</strain>
    </source>
</reference>
<dbReference type="InterPro" id="IPR017900">
    <property type="entry name" value="4Fe4S_Fe_S_CS"/>
</dbReference>
<sequence>MIGDNSIISSHGINRRDFMKLCTALAATMGLSGKAAAQIAESISDPARPPVIWIGAQECTGCTESLLCSTHPTLENLILDTISLEYHEVLSAAFGEQVEQNKHNAIEKYKGKYVLVVDGSIPLKDNGIYCMVAGKPIVEHIREVAEHAAAVIAIGSCASWGGVAAAGDNPTGAVGLNQVIKDKTVINIPGCPPNPHNFLATVAHLITFNRPPKLDSKNRPMFAYGRLIHEHCERRPHFDAGRFAKEFGDDGHREGWCLYHLGCKGPETYGNCSTLQFCDVGGVWPVAIGHPCYGCNEENVGFHKAIHQLASVENPTPRVDKPDVNNREGGQISSTAVGLIGGVVGLVAGVSVMAVRELGRQKRQQDTDSRGRITVNRRNFLKLSAGGALLAGSSPSLAGPENRPPIPNSLGMLYDSTLCIGCQACVTKCQDINHPERNPVGEQTWSNNDKLTPYTNNIIQVWSSGTGVNKDQEKDGYAYIKKQCMHCVDPNCVSVCPVQALKKDPKTGIVHYDASVCTGCRYCMVACPFNIPKYAYDDKFGAIHKCELCNQKGVERLDKGGLPGCVEVCPTGAVIFGTREELLAEAKRRLTFKVGDEYGYPRQTLHSNDPNVIKVPKYEAHVYGELEGGGTQVIVLSGVPYQNLGLPELEQLSTGARSEYVQHTLYKGMVLPLAALAGLSFLVYRNTKNDKHEGDDSNDDAS</sequence>
<dbReference type="AlphaFoldDB" id="A0A379FVJ8"/>
<dbReference type="EMBL" id="UGTZ01000001">
    <property type="protein sequence ID" value="SUC32691.1"/>
    <property type="molecule type" value="Genomic_DNA"/>
</dbReference>
<evidence type="ECO:0000256" key="23">
    <source>
        <dbReference type="ARBA" id="ARBA00076425"/>
    </source>
</evidence>
<dbReference type="GO" id="GO:0009375">
    <property type="term" value="C:ferredoxin hydrogenase complex"/>
    <property type="evidence" value="ECO:0007669"/>
    <property type="project" value="InterPro"/>
</dbReference>
<dbReference type="GO" id="GO:0051538">
    <property type="term" value="F:3 iron, 4 sulfur cluster binding"/>
    <property type="evidence" value="ECO:0007669"/>
    <property type="project" value="UniProtKB-KW"/>
</dbReference>
<dbReference type="NCBIfam" id="NF007779">
    <property type="entry name" value="PRK10468.1"/>
    <property type="match status" value="1"/>
</dbReference>
<evidence type="ECO:0000256" key="18">
    <source>
        <dbReference type="ARBA" id="ARBA00031163"/>
    </source>
</evidence>
<evidence type="ECO:0000313" key="26">
    <source>
        <dbReference type="Proteomes" id="UP000254208"/>
    </source>
</evidence>
<dbReference type="InterPro" id="IPR037148">
    <property type="entry name" value="NiFe-Hase_small_C_sf"/>
</dbReference>
<evidence type="ECO:0000256" key="17">
    <source>
        <dbReference type="ARBA" id="ARBA00023291"/>
    </source>
</evidence>
<dbReference type="NCBIfam" id="TIGR01409">
    <property type="entry name" value="TAT_signal_seq"/>
    <property type="match status" value="1"/>
</dbReference>
<feature type="domain" description="4Fe-4S ferredoxin-type" evidence="24">
    <location>
        <begin position="410"/>
        <end position="440"/>
    </location>
</feature>
<gene>
    <name evidence="25" type="primary">hybO</name>
    <name evidence="25" type="ORF">NCTC11801_03693</name>
</gene>
<evidence type="ECO:0000256" key="19">
    <source>
        <dbReference type="ARBA" id="ARBA00046297"/>
    </source>
</evidence>